<evidence type="ECO:0000256" key="1">
    <source>
        <dbReference type="SAM" id="MobiDB-lite"/>
    </source>
</evidence>
<dbReference type="Proteomes" id="UP001303473">
    <property type="component" value="Unassembled WGS sequence"/>
</dbReference>
<feature type="region of interest" description="Disordered" evidence="1">
    <location>
        <begin position="1"/>
        <end position="346"/>
    </location>
</feature>
<feature type="compositionally biased region" description="Low complexity" evidence="1">
    <location>
        <begin position="668"/>
        <end position="683"/>
    </location>
</feature>
<reference evidence="3" key="1">
    <citation type="journal article" date="2023" name="Mol. Phylogenet. Evol.">
        <title>Genome-scale phylogeny and comparative genomics of the fungal order Sordariales.</title>
        <authorList>
            <person name="Hensen N."/>
            <person name="Bonometti L."/>
            <person name="Westerberg I."/>
            <person name="Brannstrom I.O."/>
            <person name="Guillou S."/>
            <person name="Cros-Aarteil S."/>
            <person name="Calhoun S."/>
            <person name="Haridas S."/>
            <person name="Kuo A."/>
            <person name="Mondo S."/>
            <person name="Pangilinan J."/>
            <person name="Riley R."/>
            <person name="LaButti K."/>
            <person name="Andreopoulos B."/>
            <person name="Lipzen A."/>
            <person name="Chen C."/>
            <person name="Yan M."/>
            <person name="Daum C."/>
            <person name="Ng V."/>
            <person name="Clum A."/>
            <person name="Steindorff A."/>
            <person name="Ohm R.A."/>
            <person name="Martin F."/>
            <person name="Silar P."/>
            <person name="Natvig D.O."/>
            <person name="Lalanne C."/>
            <person name="Gautier V."/>
            <person name="Ament-Velasquez S.L."/>
            <person name="Kruys A."/>
            <person name="Hutchinson M.I."/>
            <person name="Powell A.J."/>
            <person name="Barry K."/>
            <person name="Miller A.N."/>
            <person name="Grigoriev I.V."/>
            <person name="Debuchy R."/>
            <person name="Gladieux P."/>
            <person name="Hiltunen Thoren M."/>
            <person name="Johannesson H."/>
        </authorList>
    </citation>
    <scope>NUCLEOTIDE SEQUENCE [LARGE SCALE GENOMIC DNA]</scope>
    <source>
        <strain evidence="3">CBS 340.73</strain>
    </source>
</reference>
<feature type="compositionally biased region" description="Polar residues" evidence="1">
    <location>
        <begin position="568"/>
        <end position="588"/>
    </location>
</feature>
<gene>
    <name evidence="2" type="ORF">QBC46DRAFT_375111</name>
</gene>
<feature type="compositionally biased region" description="Polar residues" evidence="1">
    <location>
        <begin position="33"/>
        <end position="48"/>
    </location>
</feature>
<feature type="compositionally biased region" description="Polar residues" evidence="1">
    <location>
        <begin position="517"/>
        <end position="535"/>
    </location>
</feature>
<dbReference type="EMBL" id="MU853760">
    <property type="protein sequence ID" value="KAK3944377.1"/>
    <property type="molecule type" value="Genomic_DNA"/>
</dbReference>
<feature type="compositionally biased region" description="Low complexity" evidence="1">
    <location>
        <begin position="604"/>
        <end position="613"/>
    </location>
</feature>
<organism evidence="2 3">
    <name type="scientific">Diplogelasinospora grovesii</name>
    <dbReference type="NCBI Taxonomy" id="303347"/>
    <lineage>
        <taxon>Eukaryota</taxon>
        <taxon>Fungi</taxon>
        <taxon>Dikarya</taxon>
        <taxon>Ascomycota</taxon>
        <taxon>Pezizomycotina</taxon>
        <taxon>Sordariomycetes</taxon>
        <taxon>Sordariomycetidae</taxon>
        <taxon>Sordariales</taxon>
        <taxon>Diplogelasinosporaceae</taxon>
        <taxon>Diplogelasinospora</taxon>
    </lineage>
</organism>
<evidence type="ECO:0000313" key="3">
    <source>
        <dbReference type="Proteomes" id="UP001303473"/>
    </source>
</evidence>
<feature type="compositionally biased region" description="Basic and acidic residues" evidence="1">
    <location>
        <begin position="89"/>
        <end position="100"/>
    </location>
</feature>
<dbReference type="AlphaFoldDB" id="A0AAN6NEK3"/>
<name>A0AAN6NEK3_9PEZI</name>
<sequence>MAPRQNTFMLVPNPLGVQGLVSRPAGAPPNKPPMTSRQAQKLYKQSTKQPRRSKAEQRRIEREEQERIRKELDKEKQATKARMAREKKKAKEQQALDEKKRKGLPLVNVRPSQDTIARFVRGNGLGKKRDSAGAEMQLETVAERGNTSSRENTPYTESADYTSPKKRQRASQSTLYDTEEQLRGTKASPLAPQQDDLQQDDLRQDVDKRAGQRSANVGDTTTEAGAGAGAGVGAQVKPSPGRNTAPKNSEAEESGGVTTRPVPVPVESPVSIPVHGPPPLKPQPVETQCLRVVQKQVTRKPLQETSANPSRSERLAAPPNAASRFAPAPPAMLKSGPGREPWPMLPAFKQLTSPTEGARVYHKPKFLPRHVHTPPARLAPATPATKSKGPGRKEVKSSESAPPTSTQLFVMSHLDDLFPTPSQEARELQDLHQDTPLASVTASRSAIACESPSVDSDPAPRQLTSQPVGAHFTATHAPRLGNSRLEAVKAVIDTAVPFFSTQDFILSSQDIRDLEQTTETPTRPQSNPGQSSSRGKLQPLPKDNCAHALTPPWKPESWKAESRKPQSRKPQSSLRSEVVSTRSYETSPRPSPHLPVLDQKDTQPAGPAASSRSPPRRRFFTSSGSGAEYLLAVERSRQSHQKEQWMRELEQRQRNPGVCAVEEESNWQQSKQRQQQQQKADSQLPCNNTEAQCQSQSPHAGAPAPSQETDYGDLDEVDLLDVVGEYFGVK</sequence>
<accession>A0AAN6NEK3</accession>
<feature type="region of interest" description="Disordered" evidence="1">
    <location>
        <begin position="442"/>
        <end position="465"/>
    </location>
</feature>
<feature type="region of interest" description="Disordered" evidence="1">
    <location>
        <begin position="366"/>
        <end position="406"/>
    </location>
</feature>
<protein>
    <submittedName>
        <fullName evidence="2">Uncharacterized protein</fullName>
    </submittedName>
</protein>
<feature type="compositionally biased region" description="Low complexity" evidence="1">
    <location>
        <begin position="373"/>
        <end position="385"/>
    </location>
</feature>
<feature type="compositionally biased region" description="Basic and acidic residues" evidence="1">
    <location>
        <begin position="634"/>
        <end position="653"/>
    </location>
</feature>
<feature type="compositionally biased region" description="Polar residues" evidence="1">
    <location>
        <begin position="145"/>
        <end position="161"/>
    </location>
</feature>
<keyword evidence="3" id="KW-1185">Reference proteome</keyword>
<feature type="compositionally biased region" description="Basic and acidic residues" evidence="1">
    <location>
        <begin position="200"/>
        <end position="210"/>
    </location>
</feature>
<comment type="caution">
    <text evidence="2">The sequence shown here is derived from an EMBL/GenBank/DDBJ whole genome shotgun (WGS) entry which is preliminary data.</text>
</comment>
<feature type="compositionally biased region" description="Polar residues" evidence="1">
    <location>
        <begin position="684"/>
        <end position="698"/>
    </location>
</feature>
<proteinExistence type="predicted"/>
<feature type="region of interest" description="Disordered" evidence="1">
    <location>
        <begin position="515"/>
        <end position="716"/>
    </location>
</feature>
<evidence type="ECO:0000313" key="2">
    <source>
        <dbReference type="EMBL" id="KAK3944377.1"/>
    </source>
</evidence>
<feature type="compositionally biased region" description="Polar residues" evidence="1">
    <location>
        <begin position="213"/>
        <end position="223"/>
    </location>
</feature>
<feature type="compositionally biased region" description="Basic and acidic residues" evidence="1">
    <location>
        <begin position="53"/>
        <end position="78"/>
    </location>
</feature>
<feature type="compositionally biased region" description="Low complexity" evidence="1">
    <location>
        <begin position="265"/>
        <end position="274"/>
    </location>
</feature>